<sequence length="68" mass="7848">MESFPISIRASEGVFNQQGRQQRHWTTTTTTRQPDHCLLVQDTYHEQIDGGEETEKEEGKVEEVKDVS</sequence>
<feature type="region of interest" description="Disordered" evidence="1">
    <location>
        <begin position="48"/>
        <end position="68"/>
    </location>
</feature>
<accession>B4GYC5</accession>
<gene>
    <name evidence="2" type="primary">Dper\GL19827</name>
    <name evidence="2" type="ORF">Dper_GL19827</name>
</gene>
<dbReference type="AlphaFoldDB" id="B4GYC5"/>
<reference evidence="2 3" key="1">
    <citation type="journal article" date="2007" name="Nature">
        <title>Evolution of genes and genomes on the Drosophila phylogeny.</title>
        <authorList>
            <consortium name="Drosophila 12 Genomes Consortium"/>
            <person name="Clark A.G."/>
            <person name="Eisen M.B."/>
            <person name="Smith D.R."/>
            <person name="Bergman C.M."/>
            <person name="Oliver B."/>
            <person name="Markow T.A."/>
            <person name="Kaufman T.C."/>
            <person name="Kellis M."/>
            <person name="Gelbart W."/>
            <person name="Iyer V.N."/>
            <person name="Pollard D.A."/>
            <person name="Sackton T.B."/>
            <person name="Larracuente A.M."/>
            <person name="Singh N.D."/>
            <person name="Abad J.P."/>
            <person name="Abt D.N."/>
            <person name="Adryan B."/>
            <person name="Aguade M."/>
            <person name="Akashi H."/>
            <person name="Anderson W.W."/>
            <person name="Aquadro C.F."/>
            <person name="Ardell D.H."/>
            <person name="Arguello R."/>
            <person name="Artieri C.G."/>
            <person name="Barbash D.A."/>
            <person name="Barker D."/>
            <person name="Barsanti P."/>
            <person name="Batterham P."/>
            <person name="Batzoglou S."/>
            <person name="Begun D."/>
            <person name="Bhutkar A."/>
            <person name="Blanco E."/>
            <person name="Bosak S.A."/>
            <person name="Bradley R.K."/>
            <person name="Brand A.D."/>
            <person name="Brent M.R."/>
            <person name="Brooks A.N."/>
            <person name="Brown R.H."/>
            <person name="Butlin R.K."/>
            <person name="Caggese C."/>
            <person name="Calvi B.R."/>
            <person name="Bernardo de Carvalho A."/>
            <person name="Caspi A."/>
            <person name="Castrezana S."/>
            <person name="Celniker S.E."/>
            <person name="Chang J.L."/>
            <person name="Chapple C."/>
            <person name="Chatterji S."/>
            <person name="Chinwalla A."/>
            <person name="Civetta A."/>
            <person name="Clifton S.W."/>
            <person name="Comeron J.M."/>
            <person name="Costello J.C."/>
            <person name="Coyne J.A."/>
            <person name="Daub J."/>
            <person name="David R.G."/>
            <person name="Delcher A.L."/>
            <person name="Delehaunty K."/>
            <person name="Do C.B."/>
            <person name="Ebling H."/>
            <person name="Edwards K."/>
            <person name="Eickbush T."/>
            <person name="Evans J.D."/>
            <person name="Filipski A."/>
            <person name="Findeiss S."/>
            <person name="Freyhult E."/>
            <person name="Fulton L."/>
            <person name="Fulton R."/>
            <person name="Garcia A.C."/>
            <person name="Gardiner A."/>
            <person name="Garfield D.A."/>
            <person name="Garvin B.E."/>
            <person name="Gibson G."/>
            <person name="Gilbert D."/>
            <person name="Gnerre S."/>
            <person name="Godfrey J."/>
            <person name="Good R."/>
            <person name="Gotea V."/>
            <person name="Gravely B."/>
            <person name="Greenberg A.J."/>
            <person name="Griffiths-Jones S."/>
            <person name="Gross S."/>
            <person name="Guigo R."/>
            <person name="Gustafson E.A."/>
            <person name="Haerty W."/>
            <person name="Hahn M.W."/>
            <person name="Halligan D.L."/>
            <person name="Halpern A.L."/>
            <person name="Halter G.M."/>
            <person name="Han M.V."/>
            <person name="Heger A."/>
            <person name="Hillier L."/>
            <person name="Hinrichs A.S."/>
            <person name="Holmes I."/>
            <person name="Hoskins R.A."/>
            <person name="Hubisz M.J."/>
            <person name="Hultmark D."/>
            <person name="Huntley M.A."/>
            <person name="Jaffe D.B."/>
            <person name="Jagadeeshan S."/>
            <person name="Jeck W.R."/>
            <person name="Johnson J."/>
            <person name="Jones C.D."/>
            <person name="Jordan W.C."/>
            <person name="Karpen G.H."/>
            <person name="Kataoka E."/>
            <person name="Keightley P.D."/>
            <person name="Kheradpour P."/>
            <person name="Kirkness E.F."/>
            <person name="Koerich L.B."/>
            <person name="Kristiansen K."/>
            <person name="Kudrna D."/>
            <person name="Kulathinal R.J."/>
            <person name="Kumar S."/>
            <person name="Kwok R."/>
            <person name="Lander E."/>
            <person name="Langley C.H."/>
            <person name="Lapoint R."/>
            <person name="Lazzaro B.P."/>
            <person name="Lee S.J."/>
            <person name="Levesque L."/>
            <person name="Li R."/>
            <person name="Lin C.F."/>
            <person name="Lin M.F."/>
            <person name="Lindblad-Toh K."/>
            <person name="Llopart A."/>
            <person name="Long M."/>
            <person name="Low L."/>
            <person name="Lozovsky E."/>
            <person name="Lu J."/>
            <person name="Luo M."/>
            <person name="Machado C.A."/>
            <person name="Makalowski W."/>
            <person name="Marzo M."/>
            <person name="Matsuda M."/>
            <person name="Matzkin L."/>
            <person name="McAllister B."/>
            <person name="McBride C.S."/>
            <person name="McKernan B."/>
            <person name="McKernan K."/>
            <person name="Mendez-Lago M."/>
            <person name="Minx P."/>
            <person name="Mollenhauer M.U."/>
            <person name="Montooth K."/>
            <person name="Mount S.M."/>
            <person name="Mu X."/>
            <person name="Myers E."/>
            <person name="Negre B."/>
            <person name="Newfeld S."/>
            <person name="Nielsen R."/>
            <person name="Noor M.A."/>
            <person name="O'Grady P."/>
            <person name="Pachter L."/>
            <person name="Papaceit M."/>
            <person name="Parisi M.J."/>
            <person name="Parisi M."/>
            <person name="Parts L."/>
            <person name="Pedersen J.S."/>
            <person name="Pesole G."/>
            <person name="Phillippy A.M."/>
            <person name="Ponting C.P."/>
            <person name="Pop M."/>
            <person name="Porcelli D."/>
            <person name="Powell J.R."/>
            <person name="Prohaska S."/>
            <person name="Pruitt K."/>
            <person name="Puig M."/>
            <person name="Quesneville H."/>
            <person name="Ram K.R."/>
            <person name="Rand D."/>
            <person name="Rasmussen M.D."/>
            <person name="Reed L.K."/>
            <person name="Reenan R."/>
            <person name="Reily A."/>
            <person name="Remington K.A."/>
            <person name="Rieger T.T."/>
            <person name="Ritchie M.G."/>
            <person name="Robin C."/>
            <person name="Rogers Y.H."/>
            <person name="Rohde C."/>
            <person name="Rozas J."/>
            <person name="Rubenfield M.J."/>
            <person name="Ruiz A."/>
            <person name="Russo S."/>
            <person name="Salzberg S.L."/>
            <person name="Sanchez-Gracia A."/>
            <person name="Saranga D.J."/>
            <person name="Sato H."/>
            <person name="Schaeffer S.W."/>
            <person name="Schatz M.C."/>
            <person name="Schlenke T."/>
            <person name="Schwartz R."/>
            <person name="Segarra C."/>
            <person name="Singh R.S."/>
            <person name="Sirot L."/>
            <person name="Sirota M."/>
            <person name="Sisneros N.B."/>
            <person name="Smith C.D."/>
            <person name="Smith T.F."/>
            <person name="Spieth J."/>
            <person name="Stage D.E."/>
            <person name="Stark A."/>
            <person name="Stephan W."/>
            <person name="Strausberg R.L."/>
            <person name="Strempel S."/>
            <person name="Sturgill D."/>
            <person name="Sutton G."/>
            <person name="Sutton G.G."/>
            <person name="Tao W."/>
            <person name="Teichmann S."/>
            <person name="Tobari Y.N."/>
            <person name="Tomimura Y."/>
            <person name="Tsolas J.M."/>
            <person name="Valente V.L."/>
            <person name="Venter E."/>
            <person name="Venter J.C."/>
            <person name="Vicario S."/>
            <person name="Vieira F.G."/>
            <person name="Vilella A.J."/>
            <person name="Villasante A."/>
            <person name="Walenz B."/>
            <person name="Wang J."/>
            <person name="Wasserman M."/>
            <person name="Watts T."/>
            <person name="Wilson D."/>
            <person name="Wilson R.K."/>
            <person name="Wing R.A."/>
            <person name="Wolfner M.F."/>
            <person name="Wong A."/>
            <person name="Wong G.K."/>
            <person name="Wu C.I."/>
            <person name="Wu G."/>
            <person name="Yamamoto D."/>
            <person name="Yang H.P."/>
            <person name="Yang S.P."/>
            <person name="Yorke J.A."/>
            <person name="Yoshida K."/>
            <person name="Zdobnov E."/>
            <person name="Zhang P."/>
            <person name="Zhang Y."/>
            <person name="Zimin A.V."/>
            <person name="Baldwin J."/>
            <person name="Abdouelleil A."/>
            <person name="Abdulkadir J."/>
            <person name="Abebe A."/>
            <person name="Abera B."/>
            <person name="Abreu J."/>
            <person name="Acer S.C."/>
            <person name="Aftuck L."/>
            <person name="Alexander A."/>
            <person name="An P."/>
            <person name="Anderson E."/>
            <person name="Anderson S."/>
            <person name="Arachi H."/>
            <person name="Azer M."/>
            <person name="Bachantsang P."/>
            <person name="Barry A."/>
            <person name="Bayul T."/>
            <person name="Berlin A."/>
            <person name="Bessette D."/>
            <person name="Bloom T."/>
            <person name="Blye J."/>
            <person name="Boguslavskiy L."/>
            <person name="Bonnet C."/>
            <person name="Boukhgalter B."/>
            <person name="Bourzgui I."/>
            <person name="Brown A."/>
            <person name="Cahill P."/>
            <person name="Channer S."/>
            <person name="Cheshatsang Y."/>
            <person name="Chuda L."/>
            <person name="Citroen M."/>
            <person name="Collymore A."/>
            <person name="Cooke P."/>
            <person name="Costello M."/>
            <person name="D'Aco K."/>
            <person name="Daza R."/>
            <person name="De Haan G."/>
            <person name="DeGray S."/>
            <person name="DeMaso C."/>
            <person name="Dhargay N."/>
            <person name="Dooley K."/>
            <person name="Dooley E."/>
            <person name="Doricent M."/>
            <person name="Dorje P."/>
            <person name="Dorjee K."/>
            <person name="Dupes A."/>
            <person name="Elong R."/>
            <person name="Falk J."/>
            <person name="Farina A."/>
            <person name="Faro S."/>
            <person name="Ferguson D."/>
            <person name="Fisher S."/>
            <person name="Foley C.D."/>
            <person name="Franke A."/>
            <person name="Friedrich D."/>
            <person name="Gadbois L."/>
            <person name="Gearin G."/>
            <person name="Gearin C.R."/>
            <person name="Giannoukos G."/>
            <person name="Goode T."/>
            <person name="Graham J."/>
            <person name="Grandbois E."/>
            <person name="Grewal S."/>
            <person name="Gyaltsen K."/>
            <person name="Hafez N."/>
            <person name="Hagos B."/>
            <person name="Hall J."/>
            <person name="Henson C."/>
            <person name="Hollinger A."/>
            <person name="Honan T."/>
            <person name="Huard M.D."/>
            <person name="Hughes L."/>
            <person name="Hurhula B."/>
            <person name="Husby M.E."/>
            <person name="Kamat A."/>
            <person name="Kanga B."/>
            <person name="Kashin S."/>
            <person name="Khazanovich D."/>
            <person name="Kisner P."/>
            <person name="Lance K."/>
            <person name="Lara M."/>
            <person name="Lee W."/>
            <person name="Lennon N."/>
            <person name="Letendre F."/>
            <person name="LeVine R."/>
            <person name="Lipovsky A."/>
            <person name="Liu X."/>
            <person name="Liu J."/>
            <person name="Liu S."/>
            <person name="Lokyitsang T."/>
            <person name="Lokyitsang Y."/>
            <person name="Lubonja R."/>
            <person name="Lui A."/>
            <person name="MacDonald P."/>
            <person name="Magnisalis V."/>
            <person name="Maru K."/>
            <person name="Matthews C."/>
            <person name="McCusker W."/>
            <person name="McDonough S."/>
            <person name="Mehta T."/>
            <person name="Meldrim J."/>
            <person name="Meneus L."/>
            <person name="Mihai O."/>
            <person name="Mihalev A."/>
            <person name="Mihova T."/>
            <person name="Mittelman R."/>
            <person name="Mlenga V."/>
            <person name="Montmayeur A."/>
            <person name="Mulrain L."/>
            <person name="Navidi A."/>
            <person name="Naylor J."/>
            <person name="Negash T."/>
            <person name="Nguyen T."/>
            <person name="Nguyen N."/>
            <person name="Nicol R."/>
            <person name="Norbu C."/>
            <person name="Norbu N."/>
            <person name="Novod N."/>
            <person name="O'Neill B."/>
            <person name="Osman S."/>
            <person name="Markiewicz E."/>
            <person name="Oyono O.L."/>
            <person name="Patti C."/>
            <person name="Phunkhang P."/>
            <person name="Pierre F."/>
            <person name="Priest M."/>
            <person name="Raghuraman S."/>
            <person name="Rege F."/>
            <person name="Reyes R."/>
            <person name="Rise C."/>
            <person name="Rogov P."/>
            <person name="Ross K."/>
            <person name="Ryan E."/>
            <person name="Settipalli S."/>
            <person name="Shea T."/>
            <person name="Sherpa N."/>
            <person name="Shi L."/>
            <person name="Shih D."/>
            <person name="Sparrow T."/>
            <person name="Spaulding J."/>
            <person name="Stalker J."/>
            <person name="Stange-Thomann N."/>
            <person name="Stavropoulos S."/>
            <person name="Stone C."/>
            <person name="Strader C."/>
            <person name="Tesfaye S."/>
            <person name="Thomson T."/>
            <person name="Thoulutsang Y."/>
            <person name="Thoulutsang D."/>
            <person name="Topham K."/>
            <person name="Topping I."/>
            <person name="Tsamla T."/>
            <person name="Vassiliev H."/>
            <person name="Vo A."/>
            <person name="Wangchuk T."/>
            <person name="Wangdi T."/>
            <person name="Weiand M."/>
            <person name="Wilkinson J."/>
            <person name="Wilson A."/>
            <person name="Yadav S."/>
            <person name="Young G."/>
            <person name="Yu Q."/>
            <person name="Zembek L."/>
            <person name="Zhong D."/>
            <person name="Zimmer A."/>
            <person name="Zwirko Z."/>
            <person name="Jaffe D.B."/>
            <person name="Alvarez P."/>
            <person name="Brockman W."/>
            <person name="Butler J."/>
            <person name="Chin C."/>
            <person name="Gnerre S."/>
            <person name="Grabherr M."/>
            <person name="Kleber M."/>
            <person name="Mauceli E."/>
            <person name="MacCallum I."/>
        </authorList>
    </citation>
    <scope>NUCLEOTIDE SEQUENCE [LARGE SCALE GENOMIC DNA]</scope>
    <source>
        <strain evidence="3">MSH-3 / Tucson 14011-0111.49</strain>
    </source>
</reference>
<evidence type="ECO:0000256" key="1">
    <source>
        <dbReference type="SAM" id="MobiDB-lite"/>
    </source>
</evidence>
<proteinExistence type="predicted"/>
<feature type="compositionally biased region" description="Basic and acidic residues" evidence="1">
    <location>
        <begin position="57"/>
        <end position="68"/>
    </location>
</feature>
<dbReference type="Proteomes" id="UP000008744">
    <property type="component" value="Unassembled WGS sequence"/>
</dbReference>
<dbReference type="EMBL" id="CH479197">
    <property type="protein sequence ID" value="EDW27781.1"/>
    <property type="molecule type" value="Genomic_DNA"/>
</dbReference>
<evidence type="ECO:0000313" key="3">
    <source>
        <dbReference type="Proteomes" id="UP000008744"/>
    </source>
</evidence>
<organism evidence="3">
    <name type="scientific">Drosophila persimilis</name>
    <name type="common">Fruit fly</name>
    <dbReference type="NCBI Taxonomy" id="7234"/>
    <lineage>
        <taxon>Eukaryota</taxon>
        <taxon>Metazoa</taxon>
        <taxon>Ecdysozoa</taxon>
        <taxon>Arthropoda</taxon>
        <taxon>Hexapoda</taxon>
        <taxon>Insecta</taxon>
        <taxon>Pterygota</taxon>
        <taxon>Neoptera</taxon>
        <taxon>Endopterygota</taxon>
        <taxon>Diptera</taxon>
        <taxon>Brachycera</taxon>
        <taxon>Muscomorpha</taxon>
        <taxon>Ephydroidea</taxon>
        <taxon>Drosophilidae</taxon>
        <taxon>Drosophila</taxon>
        <taxon>Sophophora</taxon>
    </lineage>
</organism>
<name>B4GYC5_DROPE</name>
<protein>
    <submittedName>
        <fullName evidence="2">GL19827</fullName>
    </submittedName>
</protein>
<dbReference type="HOGENOM" id="CLU_2796659_0_0_1"/>
<evidence type="ECO:0000313" key="2">
    <source>
        <dbReference type="EMBL" id="EDW27781.1"/>
    </source>
</evidence>
<keyword evidence="3" id="KW-1185">Reference proteome</keyword>